<dbReference type="Proteomes" id="UP000305517">
    <property type="component" value="Unassembled WGS sequence"/>
</dbReference>
<evidence type="ECO:0000256" key="1">
    <source>
        <dbReference type="SAM" id="SignalP"/>
    </source>
</evidence>
<dbReference type="EMBL" id="VAJM01000001">
    <property type="protein sequence ID" value="TLM96798.1"/>
    <property type="molecule type" value="Genomic_DNA"/>
</dbReference>
<sequence length="670" mass="70975">MKYENRPARVGLAMMLRCFGLLGCLLGLTIMAAQAQAVCPLDDVGIPGNCFQVYSTTGQLLDVAGPNGPTVLCAGTRIRVRYCGGENIPRTNIRYGLGCSGANTDTITTLTVPSTGPLIILQQRPNPFPAGGNGYPANRLGLQYSRSFEVRAAPVPAVQVRYCGSPFTQVFVAITNAQSNIRYEIQLGNGPRQPLTQPSGAAYPVPAGAAGLTVYANYTDALLCEGSTPVTFTAPPTAGTPGLQRLAVLPTGLAFTFSGLVNDPSFRYVLEPDAGPGTPVPATSTTFELPGASLSSCYRLRLTDACGLLNRPSAVLCPVDLQVSSADRQNTLTWSQPAGSTVTAYDLLRDGQPLATVAATDRQYTDQTVTCGVAYRYQVVARSGPATSVSAERTVTTVAAQAAPAPRLTASFRLDNSVEINLAAAAADTASRLLLRRTLGTTTTELPFSRRRPVVDQPGLVTPAQVPCYVGRLTDPCGNASADGPSACPPVLAAVPTDREGNRIDLTWAEPAGQGSGWRYRLILLDEAGQELSSSALSTATQPAQAPAPPTDRQVLRYRLEATSAAGLVVFSNVATVTRKLLVIIPTAFSPNGDGLNDVLEIKGRFLKAFSLTLYDRNGVEVFRATDRAQTWDGRIRGALAAPQVFSYRFEAVDETGQRIIQRATVTLLR</sequence>
<comment type="caution">
    <text evidence="2">The sequence shown here is derived from an EMBL/GenBank/DDBJ whole genome shotgun (WGS) entry which is preliminary data.</text>
</comment>
<dbReference type="InterPro" id="IPR013783">
    <property type="entry name" value="Ig-like_fold"/>
</dbReference>
<feature type="signal peptide" evidence="1">
    <location>
        <begin position="1"/>
        <end position="35"/>
    </location>
</feature>
<organism evidence="2 3">
    <name type="scientific">Hymenobacter jeollabukensis</name>
    <dbReference type="NCBI Taxonomy" id="2025313"/>
    <lineage>
        <taxon>Bacteria</taxon>
        <taxon>Pseudomonadati</taxon>
        <taxon>Bacteroidota</taxon>
        <taxon>Cytophagia</taxon>
        <taxon>Cytophagales</taxon>
        <taxon>Hymenobacteraceae</taxon>
        <taxon>Hymenobacter</taxon>
    </lineage>
</organism>
<proteinExistence type="predicted"/>
<name>A0A5R8WWB2_9BACT</name>
<dbReference type="InterPro" id="IPR026341">
    <property type="entry name" value="T9SS_type_B"/>
</dbReference>
<dbReference type="SUPFAM" id="SSF49265">
    <property type="entry name" value="Fibronectin type III"/>
    <property type="match status" value="1"/>
</dbReference>
<reference evidence="2 3" key="1">
    <citation type="submission" date="2019-05" db="EMBL/GenBank/DDBJ databases">
        <title>Hymenobacter edaphi sp. nov., isolated from abandoned arsenic-contaminated farmland soil.</title>
        <authorList>
            <person name="Nie L."/>
        </authorList>
    </citation>
    <scope>NUCLEOTIDE SEQUENCE [LARGE SCALE GENOMIC DNA]</scope>
    <source>
        <strain evidence="2 3">1-3-3-8</strain>
    </source>
</reference>
<evidence type="ECO:0000313" key="2">
    <source>
        <dbReference type="EMBL" id="TLM96798.1"/>
    </source>
</evidence>
<accession>A0A5R8WWB2</accession>
<gene>
    <name evidence="2" type="ORF">FDY95_02050</name>
</gene>
<dbReference type="Pfam" id="PF13585">
    <property type="entry name" value="CHU_C"/>
    <property type="match status" value="1"/>
</dbReference>
<dbReference type="NCBIfam" id="TIGR04131">
    <property type="entry name" value="Bac_Flav_CTERM"/>
    <property type="match status" value="1"/>
</dbReference>
<evidence type="ECO:0000313" key="3">
    <source>
        <dbReference type="Proteomes" id="UP000305517"/>
    </source>
</evidence>
<dbReference type="AlphaFoldDB" id="A0A5R8WWB2"/>
<dbReference type="Gene3D" id="2.60.40.10">
    <property type="entry name" value="Immunoglobulins"/>
    <property type="match status" value="1"/>
</dbReference>
<dbReference type="OrthoDB" id="631648at2"/>
<keyword evidence="1" id="KW-0732">Signal</keyword>
<feature type="chain" id="PRO_5024332311" evidence="1">
    <location>
        <begin position="36"/>
        <end position="670"/>
    </location>
</feature>
<dbReference type="InterPro" id="IPR036116">
    <property type="entry name" value="FN3_sf"/>
</dbReference>
<keyword evidence="3" id="KW-1185">Reference proteome</keyword>
<protein>
    <submittedName>
        <fullName evidence="2">Gliding motility-associated C-terminal domain-containing protein</fullName>
    </submittedName>
</protein>